<sequence>MRVTSWFVCIRCTNMDPGYKRMRILDFRGVCAHECSQKDWGKTNAKKWSVDCFSLAPRAIETAKKMLEILGLDAEDWGTTTACLKGWWTCNNCPAWMSAMVWEDLLRHCQRHEHQNISQMSDEEAQNRRIALNFKSKRLSFADLLSGKYEVEARTKQLACVHCRPSPNAISRSKAFKAEKIMDIHGIRQHMKAK</sequence>
<proteinExistence type="predicted"/>
<gene>
    <name evidence="1" type="ORF">M408DRAFT_242821</name>
</gene>
<evidence type="ECO:0000313" key="1">
    <source>
        <dbReference type="EMBL" id="KIM24212.1"/>
    </source>
</evidence>
<dbReference type="AlphaFoldDB" id="A0A0C2X4C7"/>
<organism evidence="1 2">
    <name type="scientific">Serendipita vermifera MAFF 305830</name>
    <dbReference type="NCBI Taxonomy" id="933852"/>
    <lineage>
        <taxon>Eukaryota</taxon>
        <taxon>Fungi</taxon>
        <taxon>Dikarya</taxon>
        <taxon>Basidiomycota</taxon>
        <taxon>Agaricomycotina</taxon>
        <taxon>Agaricomycetes</taxon>
        <taxon>Sebacinales</taxon>
        <taxon>Serendipitaceae</taxon>
        <taxon>Serendipita</taxon>
    </lineage>
</organism>
<evidence type="ECO:0000313" key="2">
    <source>
        <dbReference type="Proteomes" id="UP000054097"/>
    </source>
</evidence>
<dbReference type="HOGENOM" id="CLU_1403227_0_0_1"/>
<name>A0A0C2X4C7_SERVB</name>
<reference evidence="1 2" key="1">
    <citation type="submission" date="2014-04" db="EMBL/GenBank/DDBJ databases">
        <authorList>
            <consortium name="DOE Joint Genome Institute"/>
            <person name="Kuo A."/>
            <person name="Zuccaro A."/>
            <person name="Kohler A."/>
            <person name="Nagy L.G."/>
            <person name="Floudas D."/>
            <person name="Copeland A."/>
            <person name="Barry K.W."/>
            <person name="Cichocki N."/>
            <person name="Veneault-Fourrey C."/>
            <person name="LaButti K."/>
            <person name="Lindquist E.A."/>
            <person name="Lipzen A."/>
            <person name="Lundell T."/>
            <person name="Morin E."/>
            <person name="Murat C."/>
            <person name="Sun H."/>
            <person name="Tunlid A."/>
            <person name="Henrissat B."/>
            <person name="Grigoriev I.V."/>
            <person name="Hibbett D.S."/>
            <person name="Martin F."/>
            <person name="Nordberg H.P."/>
            <person name="Cantor M.N."/>
            <person name="Hua S.X."/>
        </authorList>
    </citation>
    <scope>NUCLEOTIDE SEQUENCE [LARGE SCALE GENOMIC DNA]</scope>
    <source>
        <strain evidence="1 2">MAFF 305830</strain>
    </source>
</reference>
<dbReference type="OrthoDB" id="3220023at2759"/>
<keyword evidence="2" id="KW-1185">Reference proteome</keyword>
<dbReference type="EMBL" id="KN824326">
    <property type="protein sequence ID" value="KIM24212.1"/>
    <property type="molecule type" value="Genomic_DNA"/>
</dbReference>
<accession>A0A0C2X4C7</accession>
<reference evidence="2" key="2">
    <citation type="submission" date="2015-01" db="EMBL/GenBank/DDBJ databases">
        <title>Evolutionary Origins and Diversification of the Mycorrhizal Mutualists.</title>
        <authorList>
            <consortium name="DOE Joint Genome Institute"/>
            <consortium name="Mycorrhizal Genomics Consortium"/>
            <person name="Kohler A."/>
            <person name="Kuo A."/>
            <person name="Nagy L.G."/>
            <person name="Floudas D."/>
            <person name="Copeland A."/>
            <person name="Barry K.W."/>
            <person name="Cichocki N."/>
            <person name="Veneault-Fourrey C."/>
            <person name="LaButti K."/>
            <person name="Lindquist E.A."/>
            <person name="Lipzen A."/>
            <person name="Lundell T."/>
            <person name="Morin E."/>
            <person name="Murat C."/>
            <person name="Riley R."/>
            <person name="Ohm R."/>
            <person name="Sun H."/>
            <person name="Tunlid A."/>
            <person name="Henrissat B."/>
            <person name="Grigoriev I.V."/>
            <person name="Hibbett D.S."/>
            <person name="Martin F."/>
        </authorList>
    </citation>
    <scope>NUCLEOTIDE SEQUENCE [LARGE SCALE GENOMIC DNA]</scope>
    <source>
        <strain evidence="2">MAFF 305830</strain>
    </source>
</reference>
<protein>
    <submittedName>
        <fullName evidence="1">Uncharacterized protein</fullName>
    </submittedName>
</protein>
<dbReference type="Proteomes" id="UP000054097">
    <property type="component" value="Unassembled WGS sequence"/>
</dbReference>